<dbReference type="GO" id="GO:0045335">
    <property type="term" value="C:phagocytic vesicle"/>
    <property type="evidence" value="ECO:0007669"/>
    <property type="project" value="TreeGrafter"/>
</dbReference>
<dbReference type="GO" id="GO:0070492">
    <property type="term" value="F:oligosaccharide binding"/>
    <property type="evidence" value="ECO:0007669"/>
    <property type="project" value="TreeGrafter"/>
</dbReference>
<dbReference type="GO" id="GO:0098636">
    <property type="term" value="C:protein complex involved in cell adhesion"/>
    <property type="evidence" value="ECO:0007669"/>
    <property type="project" value="TreeGrafter"/>
</dbReference>
<evidence type="ECO:0000259" key="1">
    <source>
        <dbReference type="Pfam" id="PF09458"/>
    </source>
</evidence>
<dbReference type="InterPro" id="IPR019019">
    <property type="entry name" value="H-type_lectin_domain"/>
</dbReference>
<dbReference type="InterPro" id="IPR037221">
    <property type="entry name" value="H-type_lectin_dom_sf"/>
</dbReference>
<dbReference type="AlphaFoldDB" id="A0A238L967"/>
<name>A0A238L967_9RHOB</name>
<dbReference type="GO" id="GO:0046871">
    <property type="term" value="F:N-acetylgalactosamine binding"/>
    <property type="evidence" value="ECO:0007669"/>
    <property type="project" value="TreeGrafter"/>
</dbReference>
<dbReference type="InterPro" id="IPR052487">
    <property type="entry name" value="Galactose-binding_lectin"/>
</dbReference>
<protein>
    <submittedName>
        <fullName evidence="2">H-type lectin domain protein</fullName>
    </submittedName>
</protein>
<dbReference type="RefSeq" id="WP_093991331.1">
    <property type="nucleotide sequence ID" value="NZ_FXZK01000001.1"/>
</dbReference>
<dbReference type="EMBL" id="FXZK01000001">
    <property type="protein sequence ID" value="SMY05954.1"/>
    <property type="molecule type" value="Genomic_DNA"/>
</dbReference>
<feature type="domain" description="H-type lectin" evidence="1">
    <location>
        <begin position="40"/>
        <end position="104"/>
    </location>
</feature>
<dbReference type="Gene3D" id="2.60.40.2080">
    <property type="match status" value="1"/>
</dbReference>
<keyword evidence="3" id="KW-1185">Reference proteome</keyword>
<keyword evidence="2" id="KW-0430">Lectin</keyword>
<organism evidence="2 3">
    <name type="scientific">Flavimaricola marinus</name>
    <dbReference type="NCBI Taxonomy" id="1819565"/>
    <lineage>
        <taxon>Bacteria</taxon>
        <taxon>Pseudomonadati</taxon>
        <taxon>Pseudomonadota</taxon>
        <taxon>Alphaproteobacteria</taxon>
        <taxon>Rhodobacterales</taxon>
        <taxon>Paracoccaceae</taxon>
        <taxon>Flavimaricola</taxon>
    </lineage>
</organism>
<sequence>MRRISRHAIGIENGDTVLFSDFERDGEMWTGSGQRQTRVYVEFSESFRETPMVHVGFSMWDVSNSANARMEVQAQDITEKGFAILFRTWADTQVARVRVGWMAIGAVTDEDDWELY</sequence>
<dbReference type="SUPFAM" id="SSF141086">
    <property type="entry name" value="Agglutinin HPA-like"/>
    <property type="match status" value="1"/>
</dbReference>
<dbReference type="GO" id="GO:0009986">
    <property type="term" value="C:cell surface"/>
    <property type="evidence" value="ECO:0007669"/>
    <property type="project" value="TreeGrafter"/>
</dbReference>
<proteinExistence type="predicted"/>
<dbReference type="Pfam" id="PF09458">
    <property type="entry name" value="H_lectin"/>
    <property type="match status" value="1"/>
</dbReference>
<accession>A0A238L967</accession>
<dbReference type="GO" id="GO:0030247">
    <property type="term" value="F:polysaccharide binding"/>
    <property type="evidence" value="ECO:0007669"/>
    <property type="project" value="TreeGrafter"/>
</dbReference>
<gene>
    <name evidence="2" type="ORF">LOM8899_00075</name>
</gene>
<dbReference type="OrthoDB" id="7658568at2"/>
<evidence type="ECO:0000313" key="3">
    <source>
        <dbReference type="Proteomes" id="UP000201613"/>
    </source>
</evidence>
<reference evidence="2 3" key="1">
    <citation type="submission" date="2017-05" db="EMBL/GenBank/DDBJ databases">
        <authorList>
            <person name="Song R."/>
            <person name="Chenine A.L."/>
            <person name="Ruprecht R.M."/>
        </authorList>
    </citation>
    <scope>NUCLEOTIDE SEQUENCE [LARGE SCALE GENOMIC DNA]</scope>
    <source>
        <strain evidence="2 3">CECT 8899</strain>
    </source>
</reference>
<dbReference type="Proteomes" id="UP000201613">
    <property type="component" value="Unassembled WGS sequence"/>
</dbReference>
<dbReference type="PANTHER" id="PTHR46938">
    <property type="entry name" value="DISCOIDIN-1 SUBUNIT A-RELATED-RELATED"/>
    <property type="match status" value="1"/>
</dbReference>
<evidence type="ECO:0000313" key="2">
    <source>
        <dbReference type="EMBL" id="SMY05954.1"/>
    </source>
</evidence>
<dbReference type="GO" id="GO:0098609">
    <property type="term" value="P:cell-cell adhesion"/>
    <property type="evidence" value="ECO:0007669"/>
    <property type="project" value="TreeGrafter"/>
</dbReference>